<name>A0A329Y3Z8_RHITR</name>
<organism evidence="3 4">
    <name type="scientific">Rhizobium tropici</name>
    <dbReference type="NCBI Taxonomy" id="398"/>
    <lineage>
        <taxon>Bacteria</taxon>
        <taxon>Pseudomonadati</taxon>
        <taxon>Pseudomonadota</taxon>
        <taxon>Alphaproteobacteria</taxon>
        <taxon>Hyphomicrobiales</taxon>
        <taxon>Rhizobiaceae</taxon>
        <taxon>Rhizobium/Agrobacterium group</taxon>
        <taxon>Rhizobium</taxon>
    </lineage>
</organism>
<comment type="caution">
    <text evidence="3">The sequence shown here is derived from an EMBL/GenBank/DDBJ whole genome shotgun (WGS) entry which is preliminary data.</text>
</comment>
<feature type="region of interest" description="Disordered" evidence="1">
    <location>
        <begin position="89"/>
        <end position="114"/>
    </location>
</feature>
<protein>
    <submittedName>
        <fullName evidence="3">BON domain-containing protein</fullName>
    </submittedName>
</protein>
<dbReference type="AlphaFoldDB" id="A0A329Y3Z8"/>
<feature type="domain" description="BON" evidence="2">
    <location>
        <begin position="15"/>
        <end position="83"/>
    </location>
</feature>
<dbReference type="PROSITE" id="PS50914">
    <property type="entry name" value="BON"/>
    <property type="match status" value="1"/>
</dbReference>
<accession>A0A329Y3Z8</accession>
<gene>
    <name evidence="3" type="ORF">DQ393_26295</name>
</gene>
<dbReference type="EMBL" id="QMKK01000054">
    <property type="protein sequence ID" value="RAX38143.1"/>
    <property type="molecule type" value="Genomic_DNA"/>
</dbReference>
<evidence type="ECO:0000313" key="3">
    <source>
        <dbReference type="EMBL" id="RAX38143.1"/>
    </source>
</evidence>
<evidence type="ECO:0000256" key="1">
    <source>
        <dbReference type="SAM" id="MobiDB-lite"/>
    </source>
</evidence>
<dbReference type="Proteomes" id="UP000251205">
    <property type="component" value="Unassembled WGS sequence"/>
</dbReference>
<evidence type="ECO:0000259" key="2">
    <source>
        <dbReference type="PROSITE" id="PS50914"/>
    </source>
</evidence>
<evidence type="ECO:0000313" key="4">
    <source>
        <dbReference type="Proteomes" id="UP000251205"/>
    </source>
</evidence>
<dbReference type="Pfam" id="PF04972">
    <property type="entry name" value="BON"/>
    <property type="match status" value="1"/>
</dbReference>
<proteinExistence type="predicted"/>
<reference evidence="3 4" key="1">
    <citation type="submission" date="2018-06" db="EMBL/GenBank/DDBJ databases">
        <title>Whole Genome Sequence of an efficient microsymbiont, Rhizobium tropici.</title>
        <authorList>
            <person name="Srinivasan R."/>
            <person name="Singh H.V."/>
            <person name="Srivastava R."/>
            <person name="Kumari B."/>
            <person name="Radhakrishna A."/>
        </authorList>
    </citation>
    <scope>NUCLEOTIDE SEQUENCE [LARGE SCALE GENOMIC DNA]</scope>
    <source>
        <strain evidence="3 4">IGFRI Rhizo-19</strain>
    </source>
</reference>
<dbReference type="RefSeq" id="WP_112344639.1">
    <property type="nucleotide sequence ID" value="NZ_QMKK01000054.1"/>
</dbReference>
<dbReference type="InterPro" id="IPR007055">
    <property type="entry name" value="BON_dom"/>
</dbReference>
<dbReference type="OrthoDB" id="8304186at2"/>
<sequence length="114" mass="11720">MLFLAKLSSLTTSPDRSAICAAIRCLIAYAKGLEDCRIEVLAEEGAIVLSGVAPSDQARQQAIAIAGDYAGTRIINNIVIQADRGPSIETGISSSNSPAPSGPPAALKPPKETS</sequence>